<proteinExistence type="predicted"/>
<name>A0ABW5XMU4_9SPHI</name>
<keyword evidence="3" id="KW-1185">Reference proteome</keyword>
<sequence>MKKIVAQYTLAILTAVASLPYTAYAQKQKPVQLLLNASPWRFAGGIALSTLSSQKTSATFTAPFDSSSFTIKMRVNLKAVTAATNLLTIPGVLNLTTFQHDPKDKKRQNYPAYAMADGSVPVLEAALKLYPPTEPKGHDMPIGIPLAMLAKPSGQHDVVLHFSGVRWTLYVDNELLDNDFALGYPKWGKQSSWEINPSLVSGAEIIFPGIEPQRVVLSRPRTANEIQYWTPQGHNSWVGDVATFYHQGRYHVFYLFDRRGHASKFGKGGHYFEHLSTTDFKTWTEHDAATPIEAQWETMGTGTPFIFDNKLSISYGLHTTRIYPKELTTLPLQWDYYNKNGFTGSFRYDTLKGYPAGSTYSVSQDGISNFEKTKILFHPCENPSVYTDPEGRLRMLANYGAKGTWESKSIVGGWRSVNPNFPPGGDCTFFFRWGNYDYVIGGFTGYWSKPASAPEDQFVNGVKAGLDFYNGMNVPAVTQIKNGRFVLAGWIPIAGWGGSLVIHEMIQSADGRIGTKWMEEIIPATQKARSLATQIKQTSTFSTGSSSFLLSFDVEPGTDVQGKLGALLFGKDGDNQACEVQVSPRANKAQYGRGQLDAFSRSEKSLREGGSPSGARNYAIENLKGTDKPFKVRIIVKYSAKFGGSQVDTEIAGQRTMIAFRPDLKVEKLLFRSEGTGIKNVKIAALKN</sequence>
<dbReference type="InterPro" id="IPR023296">
    <property type="entry name" value="Glyco_hydro_beta-prop_sf"/>
</dbReference>
<dbReference type="Gene3D" id="2.115.10.20">
    <property type="entry name" value="Glycosyl hydrolase domain, family 43"/>
    <property type="match status" value="1"/>
</dbReference>
<evidence type="ECO:0000256" key="1">
    <source>
        <dbReference type="SAM" id="SignalP"/>
    </source>
</evidence>
<dbReference type="EMBL" id="JBHUON010000008">
    <property type="protein sequence ID" value="MFD2864761.1"/>
    <property type="molecule type" value="Genomic_DNA"/>
</dbReference>
<dbReference type="Proteomes" id="UP001597601">
    <property type="component" value="Unassembled WGS sequence"/>
</dbReference>
<organism evidence="2 3">
    <name type="scientific">Mucilaginibacter antarcticus</name>
    <dbReference type="NCBI Taxonomy" id="1855725"/>
    <lineage>
        <taxon>Bacteria</taxon>
        <taxon>Pseudomonadati</taxon>
        <taxon>Bacteroidota</taxon>
        <taxon>Sphingobacteriia</taxon>
        <taxon>Sphingobacteriales</taxon>
        <taxon>Sphingobacteriaceae</taxon>
        <taxon>Mucilaginibacter</taxon>
    </lineage>
</organism>
<accession>A0ABW5XMU4</accession>
<gene>
    <name evidence="2" type="ORF">ACFSYC_08690</name>
</gene>
<comment type="caution">
    <text evidence="2">The sequence shown here is derived from an EMBL/GenBank/DDBJ whole genome shotgun (WGS) entry which is preliminary data.</text>
</comment>
<feature type="signal peptide" evidence="1">
    <location>
        <begin position="1"/>
        <end position="25"/>
    </location>
</feature>
<dbReference type="RefSeq" id="WP_377125823.1">
    <property type="nucleotide sequence ID" value="NZ_JBHUON010000008.1"/>
</dbReference>
<keyword evidence="1" id="KW-0732">Signal</keyword>
<protein>
    <recommendedName>
        <fullName evidence="4">Sucrose-6-phosphate hydrolase SacC (GH32 family)</fullName>
    </recommendedName>
</protein>
<evidence type="ECO:0008006" key="4">
    <source>
        <dbReference type="Google" id="ProtNLM"/>
    </source>
</evidence>
<evidence type="ECO:0000313" key="3">
    <source>
        <dbReference type="Proteomes" id="UP001597601"/>
    </source>
</evidence>
<feature type="chain" id="PRO_5045144171" description="Sucrose-6-phosphate hydrolase SacC (GH32 family)" evidence="1">
    <location>
        <begin position="26"/>
        <end position="688"/>
    </location>
</feature>
<evidence type="ECO:0000313" key="2">
    <source>
        <dbReference type="EMBL" id="MFD2864761.1"/>
    </source>
</evidence>
<reference evidence="3" key="1">
    <citation type="journal article" date="2019" name="Int. J. Syst. Evol. Microbiol.">
        <title>The Global Catalogue of Microorganisms (GCM) 10K type strain sequencing project: providing services to taxonomists for standard genome sequencing and annotation.</title>
        <authorList>
            <consortium name="The Broad Institute Genomics Platform"/>
            <consortium name="The Broad Institute Genome Sequencing Center for Infectious Disease"/>
            <person name="Wu L."/>
            <person name="Ma J."/>
        </authorList>
    </citation>
    <scope>NUCLEOTIDE SEQUENCE [LARGE SCALE GENOMIC DNA]</scope>
    <source>
        <strain evidence="3">KCTC 52232</strain>
    </source>
</reference>
<dbReference type="SUPFAM" id="SSF75005">
    <property type="entry name" value="Arabinanase/levansucrase/invertase"/>
    <property type="match status" value="1"/>
</dbReference>